<accession>A0A0N0IUM2</accession>
<feature type="non-terminal residue" evidence="1">
    <location>
        <position position="319"/>
    </location>
</feature>
<evidence type="ECO:0000313" key="1">
    <source>
        <dbReference type="EMBL" id="KPE49773.1"/>
    </source>
</evidence>
<proteinExistence type="predicted"/>
<sequence>MDAVKEMIEPARTVLDSFINPTETIWQEIIMPYSGETDGQYLDANKNAFPAAACAFGMIPNTEFGTEWTMLKVVGNFNLLGTNGLHLYRYRPSGTTPNLLVGLKGASAEYIYNLDSTYTGFGYSRVKGELKFYKGKVVKLAPSLDSVKNFMLANSAKSRHRFIDAYTEYNVKASNTAVVNTTNLNEAIKAAYNERIPVMLPTGNIKHNGIEYMPGVQIYGTGPGTALWNEGGTYGIRCLDPYNTNEYRQGGGLYNLVLYGNNVANVGIDFRNMFFIDFRSVIFMKFKVWSVRLTGVMGHTFDYCDVQDAGFNILTSDQS</sequence>
<organism evidence="1 2">
    <name type="scientific">Chryseobacterium indologenes</name>
    <name type="common">Flavobacterium indologenes</name>
    <dbReference type="NCBI Taxonomy" id="253"/>
    <lineage>
        <taxon>Bacteria</taxon>
        <taxon>Pseudomonadati</taxon>
        <taxon>Bacteroidota</taxon>
        <taxon>Flavobacteriia</taxon>
        <taxon>Flavobacteriales</taxon>
        <taxon>Weeksellaceae</taxon>
        <taxon>Chryseobacterium group</taxon>
        <taxon>Chryseobacterium</taxon>
    </lineage>
</organism>
<dbReference type="Proteomes" id="UP000037953">
    <property type="component" value="Unassembled WGS sequence"/>
</dbReference>
<evidence type="ECO:0000313" key="2">
    <source>
        <dbReference type="Proteomes" id="UP000037953"/>
    </source>
</evidence>
<dbReference type="AlphaFoldDB" id="A0A0N0IUM2"/>
<reference evidence="2" key="2">
    <citation type="submission" date="2015-09" db="EMBL/GenBank/DDBJ databases">
        <title>Draft genome sequence of a multidrug-resistant Chryseobacterium indologenes isolate from Malaysia.</title>
        <authorList>
            <person name="Yu C.Y."/>
            <person name="Ang G.Y."/>
            <person name="Chan K.-G."/>
        </authorList>
    </citation>
    <scope>NUCLEOTIDE SEQUENCE [LARGE SCALE GENOMIC DNA]</scope>
    <source>
        <strain evidence="2">CI_885</strain>
    </source>
</reference>
<comment type="caution">
    <text evidence="1">The sequence shown here is derived from an EMBL/GenBank/DDBJ whole genome shotgun (WGS) entry which is preliminary data.</text>
</comment>
<dbReference type="EMBL" id="LJOD01000015">
    <property type="protein sequence ID" value="KPE49773.1"/>
    <property type="molecule type" value="Genomic_DNA"/>
</dbReference>
<gene>
    <name evidence="1" type="ORF">AOB46_18795</name>
</gene>
<protein>
    <submittedName>
        <fullName evidence="1">Uncharacterized protein</fullName>
    </submittedName>
</protein>
<name>A0A0N0IUM2_CHRID</name>
<reference evidence="1 2" key="1">
    <citation type="journal article" date="2015" name="Genom Data">
        <title>Draft genome sequence of a multidrug-resistant Chryseobacterium indologenes isolate from Malaysia.</title>
        <authorList>
            <person name="Yu C.Y."/>
            <person name="Ang G.Y."/>
            <person name="Cheng H.J."/>
            <person name="Cheong Y.M."/>
            <person name="Yin W.F."/>
            <person name="Chan K.G."/>
        </authorList>
    </citation>
    <scope>NUCLEOTIDE SEQUENCE [LARGE SCALE GENOMIC DNA]</scope>
    <source>
        <strain evidence="1 2">CI_885</strain>
    </source>
</reference>